<protein>
    <submittedName>
        <fullName evidence="1">Uncharacterized protein</fullName>
    </submittedName>
</protein>
<dbReference type="HOGENOM" id="CLU_068540_0_0_1"/>
<reference evidence="1 2" key="1">
    <citation type="journal article" date="2011" name="Science">
        <title>The ecoresponsive genome of Daphnia pulex.</title>
        <authorList>
            <person name="Colbourne J.K."/>
            <person name="Pfrender M.E."/>
            <person name="Gilbert D."/>
            <person name="Thomas W.K."/>
            <person name="Tucker A."/>
            <person name="Oakley T.H."/>
            <person name="Tokishita S."/>
            <person name="Aerts A."/>
            <person name="Arnold G.J."/>
            <person name="Basu M.K."/>
            <person name="Bauer D.J."/>
            <person name="Caceres C.E."/>
            <person name="Carmel L."/>
            <person name="Casola C."/>
            <person name="Choi J.H."/>
            <person name="Detter J.C."/>
            <person name="Dong Q."/>
            <person name="Dusheyko S."/>
            <person name="Eads B.D."/>
            <person name="Frohlich T."/>
            <person name="Geiler-Samerotte K.A."/>
            <person name="Gerlach D."/>
            <person name="Hatcher P."/>
            <person name="Jogdeo S."/>
            <person name="Krijgsveld J."/>
            <person name="Kriventseva E.V."/>
            <person name="Kultz D."/>
            <person name="Laforsch C."/>
            <person name="Lindquist E."/>
            <person name="Lopez J."/>
            <person name="Manak J.R."/>
            <person name="Muller J."/>
            <person name="Pangilinan J."/>
            <person name="Patwardhan R.P."/>
            <person name="Pitluck S."/>
            <person name="Pritham E.J."/>
            <person name="Rechtsteiner A."/>
            <person name="Rho M."/>
            <person name="Rogozin I.B."/>
            <person name="Sakarya O."/>
            <person name="Salamov A."/>
            <person name="Schaack S."/>
            <person name="Shapiro H."/>
            <person name="Shiga Y."/>
            <person name="Skalitzky C."/>
            <person name="Smith Z."/>
            <person name="Souvorov A."/>
            <person name="Sung W."/>
            <person name="Tang Z."/>
            <person name="Tsuchiya D."/>
            <person name="Tu H."/>
            <person name="Vos H."/>
            <person name="Wang M."/>
            <person name="Wolf Y.I."/>
            <person name="Yamagata H."/>
            <person name="Yamada T."/>
            <person name="Ye Y."/>
            <person name="Shaw J.R."/>
            <person name="Andrews J."/>
            <person name="Crease T.J."/>
            <person name="Tang H."/>
            <person name="Lucas S.M."/>
            <person name="Robertson H.M."/>
            <person name="Bork P."/>
            <person name="Koonin E.V."/>
            <person name="Zdobnov E.M."/>
            <person name="Grigoriev I.V."/>
            <person name="Lynch M."/>
            <person name="Boore J.L."/>
        </authorList>
    </citation>
    <scope>NUCLEOTIDE SEQUENCE [LARGE SCALE GENOMIC DNA]</scope>
</reference>
<dbReference type="EMBL" id="GL732663">
    <property type="protein sequence ID" value="EFX68048.1"/>
    <property type="molecule type" value="Genomic_DNA"/>
</dbReference>
<organism evidence="1 2">
    <name type="scientific">Daphnia pulex</name>
    <name type="common">Water flea</name>
    <dbReference type="NCBI Taxonomy" id="6669"/>
    <lineage>
        <taxon>Eukaryota</taxon>
        <taxon>Metazoa</taxon>
        <taxon>Ecdysozoa</taxon>
        <taxon>Arthropoda</taxon>
        <taxon>Crustacea</taxon>
        <taxon>Branchiopoda</taxon>
        <taxon>Diplostraca</taxon>
        <taxon>Cladocera</taxon>
        <taxon>Anomopoda</taxon>
        <taxon>Daphniidae</taxon>
        <taxon>Daphnia</taxon>
    </lineage>
</organism>
<dbReference type="KEGG" id="dpx:DAPPUDRAFT_260676"/>
<dbReference type="AlphaFoldDB" id="E9HJN4"/>
<evidence type="ECO:0000313" key="2">
    <source>
        <dbReference type="Proteomes" id="UP000000305"/>
    </source>
</evidence>
<dbReference type="PhylomeDB" id="E9HJN4"/>
<dbReference type="InParanoid" id="E9HJN4"/>
<gene>
    <name evidence="1" type="ORF">DAPPUDRAFT_260676</name>
</gene>
<dbReference type="OrthoDB" id="6351689at2759"/>
<evidence type="ECO:0000313" key="1">
    <source>
        <dbReference type="EMBL" id="EFX68048.1"/>
    </source>
</evidence>
<name>E9HJN4_DAPPU</name>
<sequence>MPRQKIWKRDSSNKAHVILEQMFLEHKIAATDLPASVYKLSSEFKEFSLNVFRTVFNELKAKTGLACNPNATVGFDEASNSSTGVSIHKRPKLCEGKEEGVHDFDSFIVHGNQPVQMSVFLNPVTRCEKLVVVVALIGGVVDAKFSLVGDGPGTRTARIDYSWPVTAVDIEAIFQQEITSENIPSCHPLIEALKTDLQNFRSNVEEIPKGFMELTLPISVQTVDSSISVKGKTNKDGTRYLIAQLTGYHTAYTLKAKDQTVVFKDIINISRVELDILLNGSPSCYPHS</sequence>
<proteinExistence type="predicted"/>
<dbReference type="Proteomes" id="UP000000305">
    <property type="component" value="Unassembled WGS sequence"/>
</dbReference>
<accession>E9HJN4</accession>
<keyword evidence="2" id="KW-1185">Reference proteome</keyword>